<feature type="transmembrane region" description="Helical" evidence="6">
    <location>
        <begin position="305"/>
        <end position="326"/>
    </location>
</feature>
<feature type="transmembrane region" description="Helical" evidence="6">
    <location>
        <begin position="408"/>
        <end position="432"/>
    </location>
</feature>
<dbReference type="GO" id="GO:0016020">
    <property type="term" value="C:membrane"/>
    <property type="evidence" value="ECO:0007669"/>
    <property type="project" value="UniProtKB-SubCell"/>
</dbReference>
<gene>
    <name evidence="8" type="ORF">F5147DRAFT_761341</name>
</gene>
<evidence type="ECO:0000256" key="1">
    <source>
        <dbReference type="ARBA" id="ARBA00004141"/>
    </source>
</evidence>
<dbReference type="SUPFAM" id="SSF103473">
    <property type="entry name" value="MFS general substrate transporter"/>
    <property type="match status" value="1"/>
</dbReference>
<dbReference type="RefSeq" id="XP_041292053.1">
    <property type="nucleotide sequence ID" value="XM_041440527.1"/>
</dbReference>
<feature type="transmembrane region" description="Helical" evidence="6">
    <location>
        <begin position="175"/>
        <end position="192"/>
    </location>
</feature>
<name>A0A9P7F5Z9_9AGAM</name>
<accession>A0A9P7F5Z9</accession>
<dbReference type="EMBL" id="JABBWM010000032">
    <property type="protein sequence ID" value="KAG2107175.1"/>
    <property type="molecule type" value="Genomic_DNA"/>
</dbReference>
<dbReference type="PROSITE" id="PS50850">
    <property type="entry name" value="MFS"/>
    <property type="match status" value="1"/>
</dbReference>
<dbReference type="InterPro" id="IPR011701">
    <property type="entry name" value="MFS"/>
</dbReference>
<feature type="domain" description="Major facilitator superfamily (MFS) profile" evidence="7">
    <location>
        <begin position="179"/>
        <end position="674"/>
    </location>
</feature>
<proteinExistence type="predicted"/>
<evidence type="ECO:0000313" key="9">
    <source>
        <dbReference type="Proteomes" id="UP000823399"/>
    </source>
</evidence>
<comment type="subcellular location">
    <subcellularLocation>
        <location evidence="1">Membrane</location>
        <topology evidence="1">Multi-pass membrane protein</topology>
    </subcellularLocation>
</comment>
<feature type="transmembrane region" description="Helical" evidence="6">
    <location>
        <begin position="557"/>
        <end position="579"/>
    </location>
</feature>
<dbReference type="Proteomes" id="UP000823399">
    <property type="component" value="Unassembled WGS sequence"/>
</dbReference>
<evidence type="ECO:0000256" key="5">
    <source>
        <dbReference type="ARBA" id="ARBA00023136"/>
    </source>
</evidence>
<keyword evidence="3 6" id="KW-0812">Transmembrane</keyword>
<dbReference type="FunFam" id="1.20.1250.20:FF:000034">
    <property type="entry name" value="MFS general substrate transporter"/>
    <property type="match status" value="1"/>
</dbReference>
<organism evidence="8 9">
    <name type="scientific">Suillus discolor</name>
    <dbReference type="NCBI Taxonomy" id="1912936"/>
    <lineage>
        <taxon>Eukaryota</taxon>
        <taxon>Fungi</taxon>
        <taxon>Dikarya</taxon>
        <taxon>Basidiomycota</taxon>
        <taxon>Agaricomycotina</taxon>
        <taxon>Agaricomycetes</taxon>
        <taxon>Agaricomycetidae</taxon>
        <taxon>Boletales</taxon>
        <taxon>Suillineae</taxon>
        <taxon>Suillaceae</taxon>
        <taxon>Suillus</taxon>
    </lineage>
</organism>
<dbReference type="FunFam" id="1.20.1250.20:FF:000013">
    <property type="entry name" value="MFS general substrate transporter"/>
    <property type="match status" value="1"/>
</dbReference>
<dbReference type="PANTHER" id="PTHR43791">
    <property type="entry name" value="PERMEASE-RELATED"/>
    <property type="match status" value="1"/>
</dbReference>
<feature type="transmembrane region" description="Helical" evidence="6">
    <location>
        <begin position="530"/>
        <end position="551"/>
    </location>
</feature>
<dbReference type="GeneID" id="64702786"/>
<dbReference type="InterPro" id="IPR036259">
    <property type="entry name" value="MFS_trans_sf"/>
</dbReference>
<feature type="transmembrane region" description="Helical" evidence="6">
    <location>
        <begin position="498"/>
        <end position="518"/>
    </location>
</feature>
<comment type="caution">
    <text evidence="8">The sequence shown here is derived from an EMBL/GenBank/DDBJ whole genome shotgun (WGS) entry which is preliminary data.</text>
</comment>
<feature type="transmembrane region" description="Helical" evidence="6">
    <location>
        <begin position="214"/>
        <end position="234"/>
    </location>
</feature>
<dbReference type="Pfam" id="PF07690">
    <property type="entry name" value="MFS_1"/>
    <property type="match status" value="1"/>
</dbReference>
<dbReference type="GO" id="GO:0022857">
    <property type="term" value="F:transmembrane transporter activity"/>
    <property type="evidence" value="ECO:0007669"/>
    <property type="project" value="InterPro"/>
</dbReference>
<feature type="transmembrane region" description="Helical" evidence="6">
    <location>
        <begin position="246"/>
        <end position="267"/>
    </location>
</feature>
<evidence type="ECO:0000259" key="7">
    <source>
        <dbReference type="PROSITE" id="PS50850"/>
    </source>
</evidence>
<evidence type="ECO:0000256" key="3">
    <source>
        <dbReference type="ARBA" id="ARBA00022692"/>
    </source>
</evidence>
<evidence type="ECO:0000256" key="2">
    <source>
        <dbReference type="ARBA" id="ARBA00022448"/>
    </source>
</evidence>
<evidence type="ECO:0000256" key="6">
    <source>
        <dbReference type="SAM" id="Phobius"/>
    </source>
</evidence>
<evidence type="ECO:0000313" key="8">
    <source>
        <dbReference type="EMBL" id="KAG2107175.1"/>
    </source>
</evidence>
<protein>
    <submittedName>
        <fullName evidence="8">Major facilitator superfamily domain-containing protein</fullName>
    </submittedName>
</protein>
<feature type="transmembrane region" description="Helical" evidence="6">
    <location>
        <begin position="471"/>
        <end position="492"/>
    </location>
</feature>
<keyword evidence="9" id="KW-1185">Reference proteome</keyword>
<dbReference type="PANTHER" id="PTHR43791:SF19">
    <property type="entry name" value="TRANSPORTER, PUTATIVE (AFU_ORTHOLOGUE AFUA_1G01812)-RELATED"/>
    <property type="match status" value="1"/>
</dbReference>
<feature type="transmembrane region" description="Helical" evidence="6">
    <location>
        <begin position="338"/>
        <end position="360"/>
    </location>
</feature>
<dbReference type="Gene3D" id="1.20.1250.20">
    <property type="entry name" value="MFS general substrate transporter like domains"/>
    <property type="match status" value="2"/>
</dbReference>
<dbReference type="InterPro" id="IPR020846">
    <property type="entry name" value="MFS_dom"/>
</dbReference>
<feature type="transmembrane region" description="Helical" evidence="6">
    <location>
        <begin position="444"/>
        <end position="464"/>
    </location>
</feature>
<evidence type="ECO:0000256" key="4">
    <source>
        <dbReference type="ARBA" id="ARBA00022989"/>
    </source>
</evidence>
<keyword evidence="4 6" id="KW-1133">Transmembrane helix</keyword>
<sequence>MHDPGLEDEKSRKSLGLTPTTPELEVIWKQEIFNTEYLERWLDRGVRKWPRIAEVWKEVGQFGFVIHDVEIRATGKVGDGIFCRSIPPWVVLKCDYEALDHCLKEKILVLHVIDRDASRASFGHVVLNVGGALSLEQKQDTMSKLVRNDSIESNSEKQTVLNPSPRERARILRKIDWHLLPFVTVFYLFSYLDRANIGNAKVAGMATNLHLTGFRYNIAAAVFFIPYSFAEVPSNIALKLLRPSRWIPSIMVAWGIVSTLMCLIRSYQSLVVARVFLGLTEAGLFPGVNYYICLWYPRSERSKRIAIFFSSASVAGAFGGLLAYGIERMEGVGGLHGWQWIFCLEGIATVLVAIPSFFFMHDYPETAKFLTEPERSYIIDVLKQDSNHLSSRFDTQFVWQAMKDYKTYVLSLVHIGLLVPGYAISLFTPTIINELSYSAANAQLLSVPPFVAGCIATIIVGIYSDKHNLRGPYIIGGAFVSLVGYILLYCSVRAGPSYLGACLAATGYYPTIPIIMAWTGSNAGGHLKRGVVLAMIGLSNLGGVCSSFIYIDPPRFHIGHGTVMGFLSLAIIMSLFAMWDYNRLNRKKEAQCLAENIGDDRGYEFEDMGDASPLFRYLPIQALTLLGCSVRGAKRLSCFFSGEHLVDRIREYFASIAPAPDAHHRLNWSRLQEL</sequence>
<reference evidence="8" key="1">
    <citation type="journal article" date="2020" name="New Phytol.">
        <title>Comparative genomics reveals dynamic genome evolution in host specialist ectomycorrhizal fungi.</title>
        <authorList>
            <person name="Lofgren L.A."/>
            <person name="Nguyen N.H."/>
            <person name="Vilgalys R."/>
            <person name="Ruytinx J."/>
            <person name="Liao H.L."/>
            <person name="Branco S."/>
            <person name="Kuo A."/>
            <person name="LaButti K."/>
            <person name="Lipzen A."/>
            <person name="Andreopoulos W."/>
            <person name="Pangilinan J."/>
            <person name="Riley R."/>
            <person name="Hundley H."/>
            <person name="Na H."/>
            <person name="Barry K."/>
            <person name="Grigoriev I.V."/>
            <person name="Stajich J.E."/>
            <person name="Kennedy P.G."/>
        </authorList>
    </citation>
    <scope>NUCLEOTIDE SEQUENCE</scope>
    <source>
        <strain evidence="8">FC423</strain>
    </source>
</reference>
<dbReference type="OrthoDB" id="2962993at2759"/>
<dbReference type="AlphaFoldDB" id="A0A9P7F5Z9"/>
<keyword evidence="2" id="KW-0813">Transport</keyword>
<keyword evidence="5 6" id="KW-0472">Membrane</keyword>